<dbReference type="GO" id="GO:0003677">
    <property type="term" value="F:DNA binding"/>
    <property type="evidence" value="ECO:0007669"/>
    <property type="project" value="UniProtKB-KW"/>
</dbReference>
<dbReference type="EC" id="3.1.21.3" evidence="6"/>
<comment type="similarity">
    <text evidence="1">Belongs to the type-I restriction system S methylase family.</text>
</comment>
<dbReference type="PANTHER" id="PTHR30408">
    <property type="entry name" value="TYPE-1 RESTRICTION ENZYME ECOKI SPECIFICITY PROTEIN"/>
    <property type="match status" value="1"/>
</dbReference>
<evidence type="ECO:0000256" key="1">
    <source>
        <dbReference type="ARBA" id="ARBA00010923"/>
    </source>
</evidence>
<dbReference type="Pfam" id="PF01420">
    <property type="entry name" value="Methylase_S"/>
    <property type="match status" value="1"/>
</dbReference>
<dbReference type="SUPFAM" id="SSF116734">
    <property type="entry name" value="DNA methylase specificity domain"/>
    <property type="match status" value="2"/>
</dbReference>
<comment type="caution">
    <text evidence="6">The sequence shown here is derived from an EMBL/GenBank/DDBJ whole genome shotgun (WGS) entry which is preliminary data.</text>
</comment>
<keyword evidence="2" id="KW-0680">Restriction system</keyword>
<proteinExistence type="inferred from homology"/>
<dbReference type="EMBL" id="JAUSUU010000007">
    <property type="protein sequence ID" value="MDQ0336066.1"/>
    <property type="molecule type" value="Genomic_DNA"/>
</dbReference>
<dbReference type="Proteomes" id="UP001231587">
    <property type="component" value="Unassembled WGS sequence"/>
</dbReference>
<gene>
    <name evidence="6" type="ORF">J2Z56_002451</name>
    <name evidence="7" type="ORF">J2Z57_002518</name>
</gene>
<keyword evidence="9" id="KW-1185">Reference proteome</keyword>
<evidence type="ECO:0000256" key="3">
    <source>
        <dbReference type="ARBA" id="ARBA00023125"/>
    </source>
</evidence>
<name>A0A9X0YL00_9FLAO</name>
<dbReference type="GO" id="GO:0009035">
    <property type="term" value="F:type I site-specific deoxyribonuclease activity"/>
    <property type="evidence" value="ECO:0007669"/>
    <property type="project" value="UniProtKB-EC"/>
</dbReference>
<evidence type="ECO:0000256" key="2">
    <source>
        <dbReference type="ARBA" id="ARBA00022747"/>
    </source>
</evidence>
<dbReference type="GO" id="GO:0009307">
    <property type="term" value="P:DNA restriction-modification system"/>
    <property type="evidence" value="ECO:0007669"/>
    <property type="project" value="UniProtKB-KW"/>
</dbReference>
<evidence type="ECO:0000313" key="9">
    <source>
        <dbReference type="Proteomes" id="UP001231587"/>
    </source>
</evidence>
<evidence type="ECO:0000259" key="5">
    <source>
        <dbReference type="Pfam" id="PF01420"/>
    </source>
</evidence>
<evidence type="ECO:0000313" key="8">
    <source>
        <dbReference type="Proteomes" id="UP001138672"/>
    </source>
</evidence>
<protein>
    <submittedName>
        <fullName evidence="6">Type I restriction enzyme S subunit</fullName>
        <ecNumber evidence="6">3.1.21.3</ecNumber>
    </submittedName>
</protein>
<sequence>MVGDGAHASIKRKETGVMYFTSKNFDSNGLKLNKVDYISEEDFKKYFNPNSKALTKPKKNDVLLSIIGSMGAPYLVNGDFEFGLSSSVSILRPKYEVVNSKYLFYWIKSEYFQKSIDSIKSGVAQSFLSLGMIRSLPCIIPPLKTQRKIASILSAYDDLIENNLKRIKLLEEQAQQSYEEWFVRFKFPGYEDVAFDEVSGLPVGWENKDLNFLCDKITDGTHATPKQVDEGYKLITGKHIGEGFVNFESAYLISEEDHYSIRKRSGLDKGDILFSNIGTLGNIAVVTEDFEYSCKNVIIFKKKNFFQNYLYCYLTNTNTKNKLDNQSSGVAQKFYSLGFIRNFKDNFPDEELVQNFDKVVNPLFQLKYNLFTQNQHLKEARDILLPRLMSGMIDPSTSSGQVVDGLVVNEQWGKVAEERSNY</sequence>
<evidence type="ECO:0000313" key="7">
    <source>
        <dbReference type="EMBL" id="MDQ0336066.1"/>
    </source>
</evidence>
<keyword evidence="4" id="KW-0175">Coiled coil</keyword>
<dbReference type="AlphaFoldDB" id="A0A9X0YL00"/>
<dbReference type="Gene3D" id="3.90.220.20">
    <property type="entry name" value="DNA methylase specificity domains"/>
    <property type="match status" value="2"/>
</dbReference>
<feature type="domain" description="Type I restriction modification DNA specificity" evidence="5">
    <location>
        <begin position="33"/>
        <end position="171"/>
    </location>
</feature>
<organism evidence="6 8">
    <name type="scientific">Formosa algae</name>
    <dbReference type="NCBI Taxonomy" id="225843"/>
    <lineage>
        <taxon>Bacteria</taxon>
        <taxon>Pseudomonadati</taxon>
        <taxon>Bacteroidota</taxon>
        <taxon>Flavobacteriia</taxon>
        <taxon>Flavobacteriales</taxon>
        <taxon>Flavobacteriaceae</taxon>
        <taxon>Formosa</taxon>
    </lineage>
</organism>
<accession>A0A9X0YL00</accession>
<evidence type="ECO:0000313" key="6">
    <source>
        <dbReference type="EMBL" id="MBP1840521.1"/>
    </source>
</evidence>
<evidence type="ECO:0000256" key="4">
    <source>
        <dbReference type="SAM" id="Coils"/>
    </source>
</evidence>
<dbReference type="CDD" id="cd17246">
    <property type="entry name" value="RMtype1_S_SonII-TRD2-CR2_like"/>
    <property type="match status" value="1"/>
</dbReference>
<keyword evidence="6" id="KW-0378">Hydrolase</keyword>
<dbReference type="InterPro" id="IPR052021">
    <property type="entry name" value="Type-I_RS_S_subunit"/>
</dbReference>
<dbReference type="EMBL" id="JAGGJQ010000007">
    <property type="protein sequence ID" value="MBP1840521.1"/>
    <property type="molecule type" value="Genomic_DNA"/>
</dbReference>
<keyword evidence="3" id="KW-0238">DNA-binding</keyword>
<dbReference type="InterPro" id="IPR000055">
    <property type="entry name" value="Restrct_endonuc_typeI_TRD"/>
</dbReference>
<reference evidence="6" key="1">
    <citation type="submission" date="2021-03" db="EMBL/GenBank/DDBJ databases">
        <title>Genomic Encyclopedia of Type Strains, Phase IV (KMG-IV): sequencing the most valuable type-strain genomes for metagenomic binning, comparative biology and taxonomic classification.</title>
        <authorList>
            <person name="Goeker M."/>
        </authorList>
    </citation>
    <scope>NUCLEOTIDE SEQUENCE</scope>
    <source>
        <strain evidence="6">DSM 15523</strain>
        <strain evidence="7 9">DSM 16476</strain>
    </source>
</reference>
<dbReference type="PANTHER" id="PTHR30408:SF13">
    <property type="entry name" value="TYPE I RESTRICTION ENZYME HINDI SPECIFICITY SUBUNIT"/>
    <property type="match status" value="1"/>
</dbReference>
<dbReference type="InterPro" id="IPR044946">
    <property type="entry name" value="Restrct_endonuc_typeI_TRD_sf"/>
</dbReference>
<feature type="coiled-coil region" evidence="4">
    <location>
        <begin position="153"/>
        <end position="180"/>
    </location>
</feature>
<dbReference type="Proteomes" id="UP001138672">
    <property type="component" value="Unassembled WGS sequence"/>
</dbReference>